<keyword evidence="1" id="KW-0812">Transmembrane</keyword>
<accession>A0A0A9YSV1</accession>
<gene>
    <name evidence="2" type="ORF">CM83_6895</name>
</gene>
<sequence length="345" mass="39507">NSMEILLVLASCYGRIERVVWQLCAKVWKEKLKEIDEEFPFMHVINFFMAESSLFKVASSVASWKVAWAMRGIRVPRRDAVVWDIVEWVLLDAWCVSILGIAEGKKLEPEAWFVAAMVVTFAGSLVSVGWLAVDDIRSHMKIGNDDESLQYKGAAWQLGFHTANMLFVERDCFDVKYYDLKLLDWFWISDGFLFIDPKVTVLPRETVKILITQELGHWHYRRSFVQLAFPFLRAAALTTFLIATYDSEFVNRLFSFPEDDPPDAIVPMLVAYQWVWPYVSDLLNFLQSWLRWRTVFATDEFACRHGRPIDLINALHVVAGTSETIPCSTAGTRLGFSGAPLSRAG</sequence>
<feature type="transmembrane region" description="Helical" evidence="1">
    <location>
        <begin position="265"/>
        <end position="286"/>
    </location>
</feature>
<reference evidence="2" key="2">
    <citation type="submission" date="2014-07" db="EMBL/GenBank/DDBJ databases">
        <authorList>
            <person name="Hull J."/>
        </authorList>
    </citation>
    <scope>NUCLEOTIDE SEQUENCE</scope>
</reference>
<evidence type="ECO:0000313" key="2">
    <source>
        <dbReference type="EMBL" id="JAG36092.1"/>
    </source>
</evidence>
<dbReference type="EMBL" id="GBHO01007512">
    <property type="protein sequence ID" value="JAG36092.1"/>
    <property type="molecule type" value="Transcribed_RNA"/>
</dbReference>
<organism evidence="2">
    <name type="scientific">Lygus hesperus</name>
    <name type="common">Western plant bug</name>
    <dbReference type="NCBI Taxonomy" id="30085"/>
    <lineage>
        <taxon>Eukaryota</taxon>
        <taxon>Metazoa</taxon>
        <taxon>Ecdysozoa</taxon>
        <taxon>Arthropoda</taxon>
        <taxon>Hexapoda</taxon>
        <taxon>Insecta</taxon>
        <taxon>Pterygota</taxon>
        <taxon>Neoptera</taxon>
        <taxon>Paraneoptera</taxon>
        <taxon>Hemiptera</taxon>
        <taxon>Heteroptera</taxon>
        <taxon>Panheteroptera</taxon>
        <taxon>Cimicomorpha</taxon>
        <taxon>Miridae</taxon>
        <taxon>Mirini</taxon>
        <taxon>Lygus</taxon>
    </lineage>
</organism>
<proteinExistence type="predicted"/>
<dbReference type="AlphaFoldDB" id="A0A0A9YSV1"/>
<protein>
    <recommendedName>
        <fullName evidence="3">Ste24 endopeptidase</fullName>
    </recommendedName>
</protein>
<feature type="non-terminal residue" evidence="2">
    <location>
        <position position="1"/>
    </location>
</feature>
<name>A0A0A9YSV1_LYGHE</name>
<feature type="transmembrane region" description="Helical" evidence="1">
    <location>
        <begin position="111"/>
        <end position="133"/>
    </location>
</feature>
<evidence type="ECO:0000256" key="1">
    <source>
        <dbReference type="SAM" id="Phobius"/>
    </source>
</evidence>
<keyword evidence="1" id="KW-0472">Membrane</keyword>
<feature type="transmembrane region" description="Helical" evidence="1">
    <location>
        <begin position="224"/>
        <end position="245"/>
    </location>
</feature>
<keyword evidence="1" id="KW-1133">Transmembrane helix</keyword>
<evidence type="ECO:0008006" key="3">
    <source>
        <dbReference type="Google" id="ProtNLM"/>
    </source>
</evidence>
<reference evidence="2" key="1">
    <citation type="journal article" date="2014" name="PLoS ONE">
        <title>Transcriptome-Based Identification of ABC Transporters in the Western Tarnished Plant Bug Lygus hesperus.</title>
        <authorList>
            <person name="Hull J.J."/>
            <person name="Chaney K."/>
            <person name="Geib S.M."/>
            <person name="Fabrick J.A."/>
            <person name="Brent C.S."/>
            <person name="Walsh D."/>
            <person name="Lavine L.C."/>
        </authorList>
    </citation>
    <scope>NUCLEOTIDE SEQUENCE</scope>
</reference>